<gene>
    <name evidence="1" type="ORF">AGR2A_Cc30095</name>
</gene>
<dbReference type="Proteomes" id="UP000191933">
    <property type="component" value="Unassembled WGS sequence"/>
</dbReference>
<keyword evidence="2" id="KW-1185">Reference proteome</keyword>
<comment type="caution">
    <text evidence="1">The sequence shown here is derived from an EMBL/GenBank/DDBJ whole genome shotgun (WGS) entry which is preliminary data.</text>
</comment>
<dbReference type="AlphaFoldDB" id="A0A9W5B0Z9"/>
<evidence type="ECO:0000313" key="1">
    <source>
        <dbReference type="EMBL" id="CUW91797.1"/>
    </source>
</evidence>
<name>A0A9W5B0Z9_9HYPH</name>
<protein>
    <submittedName>
        <fullName evidence="1">Uncharacterized protein</fullName>
    </submittedName>
</protein>
<evidence type="ECO:0000313" key="2">
    <source>
        <dbReference type="Proteomes" id="UP000191933"/>
    </source>
</evidence>
<accession>A0A9W5B0Z9</accession>
<sequence>MLNTGLMRSLFHSCACATLACGDLSAVNLFQRLARSDIDVVSFPLSKEKCTESGLVAMKNAQKKREQVPPFK</sequence>
<proteinExistence type="predicted"/>
<reference evidence="1 2" key="1">
    <citation type="submission" date="2016-01" db="EMBL/GenBank/DDBJ databases">
        <authorList>
            <person name="Regsiter A."/>
            <person name="william w."/>
        </authorList>
    </citation>
    <scope>NUCLEOTIDE SEQUENCE [LARGE SCALE GENOMIC DNA]</scope>
    <source>
        <strain evidence="1 2">CFBP 5494</strain>
    </source>
</reference>
<dbReference type="EMBL" id="FBVY01000014">
    <property type="protein sequence ID" value="CUW91797.1"/>
    <property type="molecule type" value="Genomic_DNA"/>
</dbReference>
<organism evidence="1 2">
    <name type="scientific">Agrobacterium genomosp. 2 str. CFBP 5494</name>
    <dbReference type="NCBI Taxonomy" id="1183436"/>
    <lineage>
        <taxon>Bacteria</taxon>
        <taxon>Pseudomonadati</taxon>
        <taxon>Pseudomonadota</taxon>
        <taxon>Alphaproteobacteria</taxon>
        <taxon>Hyphomicrobiales</taxon>
        <taxon>Rhizobiaceae</taxon>
        <taxon>Rhizobium/Agrobacterium group</taxon>
        <taxon>Agrobacterium</taxon>
        <taxon>Agrobacterium tumefaciens complex</taxon>
    </lineage>
</organism>